<evidence type="ECO:0000313" key="1">
    <source>
        <dbReference type="EMBL" id="EAR97950.1"/>
    </source>
</evidence>
<name>I7M1X1_TETTS</name>
<proteinExistence type="predicted"/>
<dbReference type="Proteomes" id="UP000009168">
    <property type="component" value="Unassembled WGS sequence"/>
</dbReference>
<accession>I7M1X1</accession>
<gene>
    <name evidence="1" type="ORF">TTHERM_00283390</name>
</gene>
<dbReference type="InParanoid" id="I7M1X1"/>
<organism evidence="1 2">
    <name type="scientific">Tetrahymena thermophila (strain SB210)</name>
    <dbReference type="NCBI Taxonomy" id="312017"/>
    <lineage>
        <taxon>Eukaryota</taxon>
        <taxon>Sar</taxon>
        <taxon>Alveolata</taxon>
        <taxon>Ciliophora</taxon>
        <taxon>Intramacronucleata</taxon>
        <taxon>Oligohymenophorea</taxon>
        <taxon>Hymenostomatida</taxon>
        <taxon>Tetrahymenina</taxon>
        <taxon>Tetrahymenidae</taxon>
        <taxon>Tetrahymena</taxon>
    </lineage>
</organism>
<dbReference type="AlphaFoldDB" id="I7M1X1"/>
<evidence type="ECO:0000313" key="2">
    <source>
        <dbReference type="Proteomes" id="UP000009168"/>
    </source>
</evidence>
<sequence length="409" mass="48477">MDCFEDSTAIFCSSHPNLKVNYIKFSQENSELKCQECMFEEGQLGDYISIQSIKMCNDDYIFKNWPPLTDYSLLQDIKAITKPDANSIEQLELQIDKIIRNIITNLEQEKKKMIQKIISLREKKQEILTLYNEISGRDQFKQLINFNQQIIKQNIIDIKQFISEKFQQKVQNTTILKQQLQKYKNQNICRFDDTETIRNSIEDEIDVFIIKLQQLIQSEIYLQTSQQAQLNLLLGNSIFCKKGGDQFPIIKRDDLYQNKISIIKSLDTDDLMYFKYNLTKNKYYTIRFKFNNQAGNCFIIGVINQKDLSCLQKNHLGKVFCENNTTYCGRVTKGSYFDSVQKDKILEMRLDIENSQLQFLDYPNYLSVNELNEEYYLKQDADYFLAIQFINNEKYQTIIDLIYFEEIQK</sequence>
<dbReference type="GeneID" id="7838749"/>
<dbReference type="EMBL" id="GG662656">
    <property type="protein sequence ID" value="EAR97950.1"/>
    <property type="molecule type" value="Genomic_DNA"/>
</dbReference>
<dbReference type="KEGG" id="tet:TTHERM_00283390"/>
<keyword evidence="2" id="KW-1185">Reference proteome</keyword>
<protein>
    <submittedName>
        <fullName evidence="1">Cytochrome P450 family protein, putative</fullName>
    </submittedName>
</protein>
<reference evidence="2" key="1">
    <citation type="journal article" date="2006" name="PLoS Biol.">
        <title>Macronuclear genome sequence of the ciliate Tetrahymena thermophila, a model eukaryote.</title>
        <authorList>
            <person name="Eisen J.A."/>
            <person name="Coyne R.S."/>
            <person name="Wu M."/>
            <person name="Wu D."/>
            <person name="Thiagarajan M."/>
            <person name="Wortman J.R."/>
            <person name="Badger J.H."/>
            <person name="Ren Q."/>
            <person name="Amedeo P."/>
            <person name="Jones K.M."/>
            <person name="Tallon L.J."/>
            <person name="Delcher A.L."/>
            <person name="Salzberg S.L."/>
            <person name="Silva J.C."/>
            <person name="Haas B.J."/>
            <person name="Majoros W.H."/>
            <person name="Farzad M."/>
            <person name="Carlton J.M."/>
            <person name="Smith R.K. Jr."/>
            <person name="Garg J."/>
            <person name="Pearlman R.E."/>
            <person name="Karrer K.M."/>
            <person name="Sun L."/>
            <person name="Manning G."/>
            <person name="Elde N.C."/>
            <person name="Turkewitz A.P."/>
            <person name="Asai D.J."/>
            <person name="Wilkes D.E."/>
            <person name="Wang Y."/>
            <person name="Cai H."/>
            <person name="Collins K."/>
            <person name="Stewart B.A."/>
            <person name="Lee S.R."/>
            <person name="Wilamowska K."/>
            <person name="Weinberg Z."/>
            <person name="Ruzzo W.L."/>
            <person name="Wloga D."/>
            <person name="Gaertig J."/>
            <person name="Frankel J."/>
            <person name="Tsao C.-C."/>
            <person name="Gorovsky M.A."/>
            <person name="Keeling P.J."/>
            <person name="Waller R.F."/>
            <person name="Patron N.J."/>
            <person name="Cherry J.M."/>
            <person name="Stover N.A."/>
            <person name="Krieger C.J."/>
            <person name="del Toro C."/>
            <person name="Ryder H.F."/>
            <person name="Williamson S.C."/>
            <person name="Barbeau R.A."/>
            <person name="Hamilton E.P."/>
            <person name="Orias E."/>
        </authorList>
    </citation>
    <scope>NUCLEOTIDE SEQUENCE [LARGE SCALE GENOMIC DNA]</scope>
    <source>
        <strain evidence="2">SB210</strain>
    </source>
</reference>
<dbReference type="RefSeq" id="XP_001018195.1">
    <property type="nucleotide sequence ID" value="XM_001018195.1"/>
</dbReference>
<dbReference type="HOGENOM" id="CLU_673531_0_0_1"/>
<dbReference type="OMA" id="CENNTTY"/>